<proteinExistence type="predicted"/>
<dbReference type="InterPro" id="IPR013196">
    <property type="entry name" value="HTH_11"/>
</dbReference>
<evidence type="ECO:0008006" key="5">
    <source>
        <dbReference type="Google" id="ProtNLM"/>
    </source>
</evidence>
<accession>M8D9L3</accession>
<dbReference type="PANTHER" id="PTHR34580:SF3">
    <property type="entry name" value="PROTEIN PAFB"/>
    <property type="match status" value="1"/>
</dbReference>
<keyword evidence="4" id="KW-1185">Reference proteome</keyword>
<reference evidence="3 4" key="1">
    <citation type="submission" date="2013-03" db="EMBL/GenBank/DDBJ databases">
        <title>Assembly of a new bacterial strain Brevibacillus borstelensis AK1.</title>
        <authorList>
            <person name="Rajan I."/>
            <person name="PoliReddy D."/>
            <person name="Sugumar T."/>
            <person name="Rathinam K."/>
            <person name="Alqarawi S."/>
            <person name="Khalil A.B."/>
            <person name="Sivakumar N."/>
        </authorList>
    </citation>
    <scope>NUCLEOTIDE SEQUENCE [LARGE SCALE GENOMIC DNA]</scope>
    <source>
        <strain evidence="3 4">AK1</strain>
    </source>
</reference>
<dbReference type="EMBL" id="APBN01000022">
    <property type="protein sequence ID" value="EMT50048.1"/>
    <property type="molecule type" value="Genomic_DNA"/>
</dbReference>
<dbReference type="PROSITE" id="PS52050">
    <property type="entry name" value="WYL"/>
    <property type="match status" value="1"/>
</dbReference>
<dbReference type="Proteomes" id="UP000012081">
    <property type="component" value="Unassembled WGS sequence"/>
</dbReference>
<comment type="caution">
    <text evidence="3">The sequence shown here is derived from an EMBL/GenBank/DDBJ whole genome shotgun (WGS) entry which is preliminary data.</text>
</comment>
<dbReference type="Pfam" id="PF08279">
    <property type="entry name" value="HTH_11"/>
    <property type="match status" value="1"/>
</dbReference>
<feature type="domain" description="Helix-turn-helix type 11" evidence="1">
    <location>
        <begin position="8"/>
        <end position="60"/>
    </location>
</feature>
<evidence type="ECO:0000313" key="4">
    <source>
        <dbReference type="Proteomes" id="UP000012081"/>
    </source>
</evidence>
<evidence type="ECO:0000259" key="1">
    <source>
        <dbReference type="Pfam" id="PF08279"/>
    </source>
</evidence>
<dbReference type="OrthoDB" id="9767131at2"/>
<dbReference type="PATRIC" id="fig|1300222.3.peg.5111"/>
<dbReference type="SUPFAM" id="SSF46785">
    <property type="entry name" value="Winged helix' DNA-binding domain"/>
    <property type="match status" value="1"/>
</dbReference>
<dbReference type="Pfam" id="PF13280">
    <property type="entry name" value="WYL"/>
    <property type="match status" value="1"/>
</dbReference>
<dbReference type="Gene3D" id="1.10.10.10">
    <property type="entry name" value="Winged helix-like DNA-binding domain superfamily/Winged helix DNA-binding domain"/>
    <property type="match status" value="1"/>
</dbReference>
<organism evidence="3 4">
    <name type="scientific">Brevibacillus borstelensis AK1</name>
    <dbReference type="NCBI Taxonomy" id="1300222"/>
    <lineage>
        <taxon>Bacteria</taxon>
        <taxon>Bacillati</taxon>
        <taxon>Bacillota</taxon>
        <taxon>Bacilli</taxon>
        <taxon>Bacillales</taxon>
        <taxon>Paenibacillaceae</taxon>
        <taxon>Brevibacillus</taxon>
    </lineage>
</organism>
<feature type="domain" description="WYL" evidence="2">
    <location>
        <begin position="139"/>
        <end position="205"/>
    </location>
</feature>
<dbReference type="InterPro" id="IPR051534">
    <property type="entry name" value="CBASS_pafABC_assoc_protein"/>
</dbReference>
<evidence type="ECO:0000259" key="2">
    <source>
        <dbReference type="Pfam" id="PF13280"/>
    </source>
</evidence>
<dbReference type="InterPro" id="IPR026881">
    <property type="entry name" value="WYL_dom"/>
</dbReference>
<sequence length="322" mass="36890">MSKADNMLSILWLLKTGRRMTAKKLAETLEIHIRTVYRYIDALCASGVPIIADSGHSGGYTLPDHFIEAPLFFDLDEQKALIHAAIFAKEAGYPFGEALDSAVSKLKRYTNQEQLHHIQRNERGFDVINPPPNPAIESVLQELQRAVADGYTLSMAYQKGRDPSPQVRDVDPYGLVYWKNKWYVVGYCHLRCEIRSFRVDRIHHVSRTDALFQPPDDFSARQFFMQNLLPDAERKKLIAVRIKGKPHAIRDLCEHWLFGHALVERSEGEARFQLDEESISGYVPYFLLPYGGAIQVLEPKLLRERMVSVTKALLVHYETYSS</sequence>
<name>M8D9L3_9BACL</name>
<evidence type="ECO:0000313" key="3">
    <source>
        <dbReference type="EMBL" id="EMT50048.1"/>
    </source>
</evidence>
<dbReference type="STRING" id="1300222.I532_24327"/>
<dbReference type="InterPro" id="IPR036388">
    <property type="entry name" value="WH-like_DNA-bd_sf"/>
</dbReference>
<dbReference type="InterPro" id="IPR036390">
    <property type="entry name" value="WH_DNA-bd_sf"/>
</dbReference>
<dbReference type="AlphaFoldDB" id="M8D9L3"/>
<gene>
    <name evidence="3" type="ORF">I532_24327</name>
</gene>
<dbReference type="PANTHER" id="PTHR34580">
    <property type="match status" value="1"/>
</dbReference>
<dbReference type="RefSeq" id="WP_003392796.1">
    <property type="nucleotide sequence ID" value="NZ_APBN01000022.1"/>
</dbReference>
<protein>
    <recommendedName>
        <fullName evidence="5">DNA-binding transcriptional regulator</fullName>
    </recommendedName>
</protein>